<dbReference type="Pfam" id="PF07690">
    <property type="entry name" value="MFS_1"/>
    <property type="match status" value="1"/>
</dbReference>
<organism evidence="6 7">
    <name type="scientific">Photorhabdus laumondii subsp. clarkei</name>
    <dbReference type="NCBI Taxonomy" id="2029685"/>
    <lineage>
        <taxon>Bacteria</taxon>
        <taxon>Pseudomonadati</taxon>
        <taxon>Pseudomonadota</taxon>
        <taxon>Gammaproteobacteria</taxon>
        <taxon>Enterobacterales</taxon>
        <taxon>Morganellaceae</taxon>
        <taxon>Photorhabdus</taxon>
    </lineage>
</organism>
<protein>
    <submittedName>
        <fullName evidence="6">MFS transporter</fullName>
    </submittedName>
</protein>
<evidence type="ECO:0000256" key="4">
    <source>
        <dbReference type="SAM" id="Phobius"/>
    </source>
</evidence>
<evidence type="ECO:0000313" key="6">
    <source>
        <dbReference type="EMBL" id="RAW89839.1"/>
    </source>
</evidence>
<feature type="transmembrane region" description="Helical" evidence="4">
    <location>
        <begin position="97"/>
        <end position="119"/>
    </location>
</feature>
<feature type="transmembrane region" description="Helical" evidence="4">
    <location>
        <begin position="125"/>
        <end position="147"/>
    </location>
</feature>
<feature type="transmembrane region" description="Helical" evidence="4">
    <location>
        <begin position="154"/>
        <end position="173"/>
    </location>
</feature>
<feature type="domain" description="Major facilitator superfamily (MFS) profile" evidence="5">
    <location>
        <begin position="28"/>
        <end position="410"/>
    </location>
</feature>
<dbReference type="EMBL" id="NSCI01000019">
    <property type="protein sequence ID" value="RAW89839.1"/>
    <property type="molecule type" value="Genomic_DNA"/>
</dbReference>
<evidence type="ECO:0000313" key="7">
    <source>
        <dbReference type="Proteomes" id="UP000250870"/>
    </source>
</evidence>
<dbReference type="PANTHER" id="PTHR42910">
    <property type="entry name" value="TRANSPORTER SCO4007-RELATED"/>
    <property type="match status" value="1"/>
</dbReference>
<dbReference type="InterPro" id="IPR036259">
    <property type="entry name" value="MFS_trans_sf"/>
</dbReference>
<keyword evidence="1 4" id="KW-0812">Transmembrane</keyword>
<feature type="transmembrane region" description="Helical" evidence="4">
    <location>
        <begin position="66"/>
        <end position="85"/>
    </location>
</feature>
<evidence type="ECO:0000256" key="1">
    <source>
        <dbReference type="ARBA" id="ARBA00022692"/>
    </source>
</evidence>
<dbReference type="PANTHER" id="PTHR42910:SF1">
    <property type="entry name" value="MAJOR FACILITATOR SUPERFAMILY (MFS) PROFILE DOMAIN-CONTAINING PROTEIN"/>
    <property type="match status" value="1"/>
</dbReference>
<dbReference type="InterPro" id="IPR020846">
    <property type="entry name" value="MFS_dom"/>
</dbReference>
<feature type="transmembrane region" description="Helical" evidence="4">
    <location>
        <begin position="321"/>
        <end position="338"/>
    </location>
</feature>
<feature type="transmembrane region" description="Helical" evidence="4">
    <location>
        <begin position="297"/>
        <end position="315"/>
    </location>
</feature>
<comment type="caution">
    <text evidence="6">The sequence shown here is derived from an EMBL/GenBank/DDBJ whole genome shotgun (WGS) entry which is preliminary data.</text>
</comment>
<dbReference type="InterPro" id="IPR011701">
    <property type="entry name" value="MFS"/>
</dbReference>
<feature type="transmembrane region" description="Helical" evidence="4">
    <location>
        <begin position="235"/>
        <end position="256"/>
    </location>
</feature>
<gene>
    <name evidence="6" type="ORF">CKY01_14530</name>
</gene>
<dbReference type="AlphaFoldDB" id="A0A329VEP4"/>
<dbReference type="Proteomes" id="UP000250870">
    <property type="component" value="Unassembled WGS sequence"/>
</dbReference>
<reference evidence="6 7" key="1">
    <citation type="journal article" date="2018" name="Int. J. Syst. Evol. Microbiol.">
        <title>Whole-genome-based revisit of Photorhabdus phylogeny: proposal for the elevation of most Photorhabdus subspecies to the species level and description of one novel species Photorhabdus bodei sp. nov., and one novel subspecies Photorhabdus laumondii subsp. clarkei subsp. nov.</title>
        <authorList>
            <person name="Machado R.A.R."/>
            <person name="Wuthrich D."/>
            <person name="Kuhnert P."/>
            <person name="Arce C.C.M."/>
            <person name="Thonen L."/>
            <person name="Ruiz C."/>
            <person name="Zhang X."/>
            <person name="Robert C.A.M."/>
            <person name="Karimi J."/>
            <person name="Kamali S."/>
            <person name="Ma J."/>
            <person name="Bruggmann R."/>
            <person name="Erb M."/>
        </authorList>
    </citation>
    <scope>NUCLEOTIDE SEQUENCE [LARGE SCALE GENOMIC DNA]</scope>
    <source>
        <strain evidence="6 7">BOJ-47</strain>
    </source>
</reference>
<sequence>MPKSFHHNSGQMLRVPMSNTAIKPNPISSVSLILLSAACGFAVANIYYNQPLLPIIGTSFNVNGSISGWIATLTQIGYATGLLFFGPLGDTLSRRKLIFCLLIGNIISLILCATAPNFTCLLTSSLIMGLTSISAQIIIPAVSGWVIPEKRGRAVGSLMSGLFAGALLARALSGAVGEHFGWREMFILAALIDICLFFLIWFVLPEIETPHTMNYSQLLISLGKLIKQHPLLREAALSGFLLFAAFNTLWGSLALLLSQPPYGWGSDIAGLFGLTGIVGMLASPIIGSLTDHFGGKAIVAAGALFVTLALCLISGTSHSILFLFVGIILLDLGSRAGLVANQTRLYTLLPDARSRLNTVFMTCYFAGGAIGSSLGAVAAWHFSWYGVAFSGGGCALLAALWVLFNPKSRKQI</sequence>
<dbReference type="Gene3D" id="1.20.1250.20">
    <property type="entry name" value="MFS general substrate transporter like domains"/>
    <property type="match status" value="1"/>
</dbReference>
<evidence type="ECO:0000259" key="5">
    <source>
        <dbReference type="PROSITE" id="PS50850"/>
    </source>
</evidence>
<dbReference type="PROSITE" id="PS50850">
    <property type="entry name" value="MFS"/>
    <property type="match status" value="1"/>
</dbReference>
<dbReference type="CDD" id="cd17324">
    <property type="entry name" value="MFS_NepI_like"/>
    <property type="match status" value="1"/>
</dbReference>
<feature type="transmembrane region" description="Helical" evidence="4">
    <location>
        <begin position="185"/>
        <end position="204"/>
    </location>
</feature>
<evidence type="ECO:0000256" key="3">
    <source>
        <dbReference type="ARBA" id="ARBA00023136"/>
    </source>
</evidence>
<name>A0A329VEP4_9GAMM</name>
<accession>A0A329VEP4</accession>
<feature type="transmembrane region" description="Helical" evidence="4">
    <location>
        <begin position="359"/>
        <end position="378"/>
    </location>
</feature>
<keyword evidence="2 4" id="KW-1133">Transmembrane helix</keyword>
<keyword evidence="3 4" id="KW-0472">Membrane</keyword>
<proteinExistence type="predicted"/>
<dbReference type="SUPFAM" id="SSF103473">
    <property type="entry name" value="MFS general substrate transporter"/>
    <property type="match status" value="1"/>
</dbReference>
<feature type="transmembrane region" description="Helical" evidence="4">
    <location>
        <begin position="268"/>
        <end position="290"/>
    </location>
</feature>
<dbReference type="GO" id="GO:0022857">
    <property type="term" value="F:transmembrane transporter activity"/>
    <property type="evidence" value="ECO:0007669"/>
    <property type="project" value="InterPro"/>
</dbReference>
<evidence type="ECO:0000256" key="2">
    <source>
        <dbReference type="ARBA" id="ARBA00022989"/>
    </source>
</evidence>
<feature type="transmembrane region" description="Helical" evidence="4">
    <location>
        <begin position="384"/>
        <end position="404"/>
    </location>
</feature>